<dbReference type="InterPro" id="IPR035901">
    <property type="entry name" value="GIY-YIG_endonuc_sf"/>
</dbReference>
<evidence type="ECO:0000313" key="3">
    <source>
        <dbReference type="Proteomes" id="UP001497527"/>
    </source>
</evidence>
<dbReference type="Proteomes" id="UP001497527">
    <property type="component" value="Unassembled WGS sequence"/>
</dbReference>
<protein>
    <recommendedName>
        <fullName evidence="1">GIY-YIG domain-containing protein</fullName>
    </recommendedName>
</protein>
<dbReference type="RefSeq" id="WP_348715169.1">
    <property type="nucleotide sequence ID" value="NZ_CAXJIO010000010.1"/>
</dbReference>
<proteinExistence type="predicted"/>
<gene>
    <name evidence="2" type="ORF">T190423A01A_10237</name>
</gene>
<reference evidence="2 3" key="1">
    <citation type="submission" date="2024-05" db="EMBL/GenBank/DDBJ databases">
        <authorList>
            <person name="Duchaud E."/>
        </authorList>
    </citation>
    <scope>NUCLEOTIDE SEQUENCE [LARGE SCALE GENOMIC DNA]</scope>
    <source>
        <strain evidence="2">Ena-SAMPLE-TAB-13-05-2024-13:56:06:370-140308</strain>
    </source>
</reference>
<name>A0ABP1ESX9_9FLAO</name>
<dbReference type="Gene3D" id="3.40.1440.10">
    <property type="entry name" value="GIY-YIG endonuclease"/>
    <property type="match status" value="1"/>
</dbReference>
<evidence type="ECO:0000313" key="2">
    <source>
        <dbReference type="EMBL" id="CAL2101674.1"/>
    </source>
</evidence>
<dbReference type="EMBL" id="CAXJIO010000010">
    <property type="protein sequence ID" value="CAL2101674.1"/>
    <property type="molecule type" value="Genomic_DNA"/>
</dbReference>
<keyword evidence="3" id="KW-1185">Reference proteome</keyword>
<sequence>MLRTIILQSYKKIERRKVVNALDELCSPNDNYGWASAGIYVYWNYYTNEVLYIGLTVDLTERFKQHNGFYPSVDRNTCKYEQIEEYFKDNEKLGFSIIVQSSLSQPVTSKLKKEYKEFTKQFSPIESYIGNEGLESIKHQEGVLIEVFKRKNGNIPQWNKMNGSISGQDSVKPINYDAIKVISNRKDNILLSKSSLFELAESSTFERYENFLHAVRILAPVCGEKRAIEILRNDSIIDTYREMIENGYINKKLEI</sequence>
<dbReference type="PROSITE" id="PS50164">
    <property type="entry name" value="GIY_YIG"/>
    <property type="match status" value="1"/>
</dbReference>
<dbReference type="SUPFAM" id="SSF82771">
    <property type="entry name" value="GIY-YIG endonuclease"/>
    <property type="match status" value="1"/>
</dbReference>
<comment type="caution">
    <text evidence="2">The sequence shown here is derived from an EMBL/GenBank/DDBJ whole genome shotgun (WGS) entry which is preliminary data.</text>
</comment>
<evidence type="ECO:0000259" key="1">
    <source>
        <dbReference type="PROSITE" id="PS50164"/>
    </source>
</evidence>
<dbReference type="InterPro" id="IPR000305">
    <property type="entry name" value="GIY-YIG_endonuc"/>
</dbReference>
<feature type="domain" description="GIY-YIG" evidence="1">
    <location>
        <begin position="35"/>
        <end position="117"/>
    </location>
</feature>
<organism evidence="2 3">
    <name type="scientific">Tenacibaculum polynesiense</name>
    <dbReference type="NCBI Taxonomy" id="3137857"/>
    <lineage>
        <taxon>Bacteria</taxon>
        <taxon>Pseudomonadati</taxon>
        <taxon>Bacteroidota</taxon>
        <taxon>Flavobacteriia</taxon>
        <taxon>Flavobacteriales</taxon>
        <taxon>Flavobacteriaceae</taxon>
        <taxon>Tenacibaculum</taxon>
    </lineage>
</organism>
<accession>A0ABP1ESX9</accession>